<evidence type="ECO:0000313" key="1">
    <source>
        <dbReference type="EMBL" id="KAK3713165.1"/>
    </source>
</evidence>
<gene>
    <name evidence="1" type="ORF">LTR37_008598</name>
</gene>
<comment type="caution">
    <text evidence="1">The sequence shown here is derived from an EMBL/GenBank/DDBJ whole genome shotgun (WGS) entry which is preliminary data.</text>
</comment>
<keyword evidence="2" id="KW-1185">Reference proteome</keyword>
<sequence>MQGSTSRARLSMRTAIAALAVTSFFVSTLNAAVDPIVVKGAKFFTKDGGAQFFIKGVAYQLTVTGASDANAYIDPLADGVACQRDIPYIQRLGMNAVRVYAVDPTLNHDDCMNGFAEAGIYVLADLTAPGAAIRSDRPTWDADLYDRFTSVVDALQGFTNTMAFFAGNQVVDEASNADVAPVVKAAIRDMKRYISAKGHRRIPVGYASNDNSVSDTMARYLNCGDQADALDFFGLTVFSWCGDSSFEQSGYDQLTQQFTSYSIPSFFAEYGCNLFDREFEEVATLYGPEMSPVLSGGVLWAYFEEGEDYGLVEVSGASVSELRDFDNLESQIEIVIPSTGSIGAYLPSNSPASCPTQDASWSATTALPPPPSKAVVDFATLSTDAVSPNTTGTSTPSPGASNVPSSAAPDSRGLPTGAKAGIGVGVGVVVLIAAVIATLVWRKRRKTLTSGTIDSNQDAVEKDPAVMLGNDNAIHELEQPRAEMSTGWEAQELPHGHGNSELGRSVSKGPKGLESRHEM</sequence>
<dbReference type="Proteomes" id="UP001281147">
    <property type="component" value="Unassembled WGS sequence"/>
</dbReference>
<organism evidence="1 2">
    <name type="scientific">Vermiconidia calcicola</name>
    <dbReference type="NCBI Taxonomy" id="1690605"/>
    <lineage>
        <taxon>Eukaryota</taxon>
        <taxon>Fungi</taxon>
        <taxon>Dikarya</taxon>
        <taxon>Ascomycota</taxon>
        <taxon>Pezizomycotina</taxon>
        <taxon>Dothideomycetes</taxon>
        <taxon>Dothideomycetidae</taxon>
        <taxon>Mycosphaerellales</taxon>
        <taxon>Extremaceae</taxon>
        <taxon>Vermiconidia</taxon>
    </lineage>
</organism>
<protein>
    <submittedName>
        <fullName evidence="1">Uncharacterized protein</fullName>
    </submittedName>
</protein>
<name>A0ACC3N9W6_9PEZI</name>
<proteinExistence type="predicted"/>
<evidence type="ECO:0000313" key="2">
    <source>
        <dbReference type="Proteomes" id="UP001281147"/>
    </source>
</evidence>
<accession>A0ACC3N9W6</accession>
<dbReference type="EMBL" id="JAUTXU010000064">
    <property type="protein sequence ID" value="KAK3713165.1"/>
    <property type="molecule type" value="Genomic_DNA"/>
</dbReference>
<reference evidence="1" key="1">
    <citation type="submission" date="2023-07" db="EMBL/GenBank/DDBJ databases">
        <title>Black Yeasts Isolated from many extreme environments.</title>
        <authorList>
            <person name="Coleine C."/>
            <person name="Stajich J.E."/>
            <person name="Selbmann L."/>
        </authorList>
    </citation>
    <scope>NUCLEOTIDE SEQUENCE</scope>
    <source>
        <strain evidence="1">CCFEE 5714</strain>
    </source>
</reference>